<dbReference type="Proteomes" id="UP001472866">
    <property type="component" value="Chromosome 01"/>
</dbReference>
<feature type="region of interest" description="Disordered" evidence="1">
    <location>
        <begin position="68"/>
        <end position="150"/>
    </location>
</feature>
<protein>
    <submittedName>
        <fullName evidence="2">Uncharacterized protein</fullName>
    </submittedName>
</protein>
<feature type="region of interest" description="Disordered" evidence="1">
    <location>
        <begin position="1"/>
        <end position="22"/>
    </location>
</feature>
<dbReference type="EMBL" id="CP151501">
    <property type="protein sequence ID" value="WZN58719.1"/>
    <property type="molecule type" value="Genomic_DNA"/>
</dbReference>
<evidence type="ECO:0000313" key="2">
    <source>
        <dbReference type="EMBL" id="WZN58719.1"/>
    </source>
</evidence>
<gene>
    <name evidence="2" type="ORF">HKI87_01g02430</name>
</gene>
<evidence type="ECO:0000256" key="1">
    <source>
        <dbReference type="SAM" id="MobiDB-lite"/>
    </source>
</evidence>
<feature type="compositionally biased region" description="Basic and acidic residues" evidence="1">
    <location>
        <begin position="198"/>
        <end position="212"/>
    </location>
</feature>
<reference evidence="2 3" key="1">
    <citation type="submission" date="2024-03" db="EMBL/GenBank/DDBJ databases">
        <title>Complete genome sequence of the green alga Chloropicon roscoffensis RCC1871.</title>
        <authorList>
            <person name="Lemieux C."/>
            <person name="Pombert J.-F."/>
            <person name="Otis C."/>
            <person name="Turmel M."/>
        </authorList>
    </citation>
    <scope>NUCLEOTIDE SEQUENCE [LARGE SCALE GENOMIC DNA]</scope>
    <source>
        <strain evidence="2 3">RCC1871</strain>
    </source>
</reference>
<feature type="region of interest" description="Disordered" evidence="1">
    <location>
        <begin position="165"/>
        <end position="214"/>
    </location>
</feature>
<accession>A0AAX4NYM5</accession>
<sequence length="236" mass="26779">MTDFGGRSLRRFSSSGRSRMLESETILLEKKLAEMRTVRQVDREQMDSRLISKSSKFIWQGGRSGKLRQFKYGKKKNEPMPPTGESGRLQPRAPSRARHAPSKDQSEKENQRTIGDRPLTPPKVQKETHSMECDAMDSTPITEEDLRDPHELPKEEAGLWFPGASFVPQAPEKHEISVGTDQPKRGKSSFESAFLSTRRREGPPREEHKDGQKPLVNSYFAKLYLAKSLQKDKAGA</sequence>
<keyword evidence="3" id="KW-1185">Reference proteome</keyword>
<proteinExistence type="predicted"/>
<dbReference type="AlphaFoldDB" id="A0AAX4NYM5"/>
<organism evidence="2 3">
    <name type="scientific">Chloropicon roscoffensis</name>
    <dbReference type="NCBI Taxonomy" id="1461544"/>
    <lineage>
        <taxon>Eukaryota</taxon>
        <taxon>Viridiplantae</taxon>
        <taxon>Chlorophyta</taxon>
        <taxon>Chloropicophyceae</taxon>
        <taxon>Chloropicales</taxon>
        <taxon>Chloropicaceae</taxon>
        <taxon>Chloropicon</taxon>
    </lineage>
</organism>
<evidence type="ECO:0000313" key="3">
    <source>
        <dbReference type="Proteomes" id="UP001472866"/>
    </source>
</evidence>
<name>A0AAX4NYM5_9CHLO</name>
<feature type="compositionally biased region" description="Basic and acidic residues" evidence="1">
    <location>
        <begin position="101"/>
        <end position="115"/>
    </location>
</feature>
<feature type="compositionally biased region" description="Low complexity" evidence="1">
    <location>
        <begin position="1"/>
        <end position="18"/>
    </location>
</feature>